<dbReference type="AlphaFoldDB" id="A0A2P8FC74"/>
<sequence length="131" mass="15644">MPYFCPVRKVCLYILIIFIWAESTSFDQLLKLPVLFEHFKEHQLKNRNVDLLEFLAMHYWGQDMDDTDNDRDMQLPFKKVNINTHYILFARFTQAPRIIAAEQTVSRTFTIYKDQYHPDPNLTSPFRPPCA</sequence>
<evidence type="ECO:0000313" key="2">
    <source>
        <dbReference type="Proteomes" id="UP000240978"/>
    </source>
</evidence>
<name>A0A2P8FC74_9BACT</name>
<protein>
    <submittedName>
        <fullName evidence="1">Uncharacterized protein</fullName>
    </submittedName>
</protein>
<gene>
    <name evidence="1" type="ORF">CLV42_12816</name>
</gene>
<accession>A0A2P8FC74</accession>
<organism evidence="1 2">
    <name type="scientific">Chitinophaga ginsengisoli</name>
    <dbReference type="NCBI Taxonomy" id="363837"/>
    <lineage>
        <taxon>Bacteria</taxon>
        <taxon>Pseudomonadati</taxon>
        <taxon>Bacteroidota</taxon>
        <taxon>Chitinophagia</taxon>
        <taxon>Chitinophagales</taxon>
        <taxon>Chitinophagaceae</taxon>
        <taxon>Chitinophaga</taxon>
    </lineage>
</organism>
<dbReference type="EMBL" id="PYGK01000028">
    <property type="protein sequence ID" value="PSL19282.1"/>
    <property type="molecule type" value="Genomic_DNA"/>
</dbReference>
<comment type="caution">
    <text evidence="1">The sequence shown here is derived from an EMBL/GenBank/DDBJ whole genome shotgun (WGS) entry which is preliminary data.</text>
</comment>
<reference evidence="1 2" key="1">
    <citation type="submission" date="2018-03" db="EMBL/GenBank/DDBJ databases">
        <title>Genomic Encyclopedia of Archaeal and Bacterial Type Strains, Phase II (KMG-II): from individual species to whole genera.</title>
        <authorList>
            <person name="Goeker M."/>
        </authorList>
    </citation>
    <scope>NUCLEOTIDE SEQUENCE [LARGE SCALE GENOMIC DNA]</scope>
    <source>
        <strain evidence="1 2">DSM 18107</strain>
    </source>
</reference>
<dbReference type="Proteomes" id="UP000240978">
    <property type="component" value="Unassembled WGS sequence"/>
</dbReference>
<keyword evidence="2" id="KW-1185">Reference proteome</keyword>
<proteinExistence type="predicted"/>
<evidence type="ECO:0000313" key="1">
    <source>
        <dbReference type="EMBL" id="PSL19282.1"/>
    </source>
</evidence>